<dbReference type="AlphaFoldDB" id="A0A919MZV7"/>
<feature type="compositionally biased region" description="Polar residues" evidence="1">
    <location>
        <begin position="36"/>
        <end position="47"/>
    </location>
</feature>
<feature type="region of interest" description="Disordered" evidence="1">
    <location>
        <begin position="33"/>
        <end position="59"/>
    </location>
</feature>
<comment type="caution">
    <text evidence="2">The sequence shown here is derived from an EMBL/GenBank/DDBJ whole genome shotgun (WGS) entry which is preliminary data.</text>
</comment>
<evidence type="ECO:0000313" key="2">
    <source>
        <dbReference type="EMBL" id="GIF02024.1"/>
    </source>
</evidence>
<name>A0A919MZV7_9ACTN</name>
<reference evidence="2" key="1">
    <citation type="submission" date="2021-01" db="EMBL/GenBank/DDBJ databases">
        <title>Whole genome shotgun sequence of Actinoplanes rishiriensis NBRC 108556.</title>
        <authorList>
            <person name="Komaki H."/>
            <person name="Tamura T."/>
        </authorList>
    </citation>
    <scope>NUCLEOTIDE SEQUENCE</scope>
    <source>
        <strain evidence="2">NBRC 108556</strain>
    </source>
</reference>
<proteinExistence type="predicted"/>
<organism evidence="2 3">
    <name type="scientific">Paractinoplanes rishiriensis</name>
    <dbReference type="NCBI Taxonomy" id="1050105"/>
    <lineage>
        <taxon>Bacteria</taxon>
        <taxon>Bacillati</taxon>
        <taxon>Actinomycetota</taxon>
        <taxon>Actinomycetes</taxon>
        <taxon>Micromonosporales</taxon>
        <taxon>Micromonosporaceae</taxon>
        <taxon>Paractinoplanes</taxon>
    </lineage>
</organism>
<keyword evidence="3" id="KW-1185">Reference proteome</keyword>
<evidence type="ECO:0000313" key="3">
    <source>
        <dbReference type="Proteomes" id="UP000636960"/>
    </source>
</evidence>
<accession>A0A919MZV7</accession>
<dbReference type="Proteomes" id="UP000636960">
    <property type="component" value="Unassembled WGS sequence"/>
</dbReference>
<sequence length="76" mass="7779">MNAVISEARGWRQMLPVASGAPVVSTVGARLRGSQAAATSRASSDQTASDRRQLARPEIGTATAEAVAAARVMNAV</sequence>
<gene>
    <name evidence="2" type="ORF">Ari01nite_94880</name>
</gene>
<dbReference type="EMBL" id="BOMV01000117">
    <property type="protein sequence ID" value="GIF02024.1"/>
    <property type="molecule type" value="Genomic_DNA"/>
</dbReference>
<evidence type="ECO:0000256" key="1">
    <source>
        <dbReference type="SAM" id="MobiDB-lite"/>
    </source>
</evidence>
<protein>
    <submittedName>
        <fullName evidence="2">Uncharacterized protein</fullName>
    </submittedName>
</protein>